<proteinExistence type="inferred from homology"/>
<feature type="compositionally biased region" description="Basic residues" evidence="7">
    <location>
        <begin position="766"/>
        <end position="778"/>
    </location>
</feature>
<feature type="region of interest" description="Disordered" evidence="7">
    <location>
        <begin position="743"/>
        <end position="800"/>
    </location>
</feature>
<evidence type="ECO:0000256" key="1">
    <source>
        <dbReference type="ARBA" id="ARBA00022723"/>
    </source>
</evidence>
<feature type="binding site" evidence="5">
    <location>
        <position position="538"/>
    </location>
    <ligand>
        <name>Zn(2+)</name>
        <dbReference type="ChEBI" id="CHEBI:29105"/>
        <label>1</label>
    </ligand>
</feature>
<evidence type="ECO:0000259" key="8">
    <source>
        <dbReference type="PROSITE" id="PS51845"/>
    </source>
</evidence>
<dbReference type="InterPro" id="IPR036971">
    <property type="entry name" value="PDEase_catalytic_dom_sf"/>
</dbReference>
<dbReference type="InterPro" id="IPR023088">
    <property type="entry name" value="PDEase"/>
</dbReference>
<feature type="region of interest" description="Disordered" evidence="7">
    <location>
        <begin position="43"/>
        <end position="64"/>
    </location>
</feature>
<dbReference type="EC" id="3.1.4.-" evidence="6"/>
<feature type="binding site" evidence="4">
    <location>
        <position position="699"/>
    </location>
    <ligand>
        <name>AMP</name>
        <dbReference type="ChEBI" id="CHEBI:456215"/>
    </ligand>
</feature>
<evidence type="ECO:0000256" key="4">
    <source>
        <dbReference type="PIRSR" id="PIRSR623088-2"/>
    </source>
</evidence>
<feature type="compositionally biased region" description="Acidic residues" evidence="7">
    <location>
        <begin position="791"/>
        <end position="800"/>
    </location>
</feature>
<dbReference type="InterPro" id="IPR029016">
    <property type="entry name" value="GAF-like_dom_sf"/>
</dbReference>
<evidence type="ECO:0000256" key="3">
    <source>
        <dbReference type="PIRSR" id="PIRSR623088-1"/>
    </source>
</evidence>
<dbReference type="Gene3D" id="1.10.1300.10">
    <property type="entry name" value="3'5'-cyclic nucleotide phosphodiesterase, catalytic domain"/>
    <property type="match status" value="1"/>
</dbReference>
<evidence type="ECO:0000256" key="5">
    <source>
        <dbReference type="PIRSR" id="PIRSR623088-3"/>
    </source>
</evidence>
<evidence type="ECO:0000313" key="10">
    <source>
        <dbReference type="Proteomes" id="UP000186922"/>
    </source>
</evidence>
<feature type="binding site" evidence="5">
    <location>
        <position position="647"/>
    </location>
    <ligand>
        <name>Zn(2+)</name>
        <dbReference type="ChEBI" id="CHEBI:29105"/>
        <label>1</label>
    </ligand>
</feature>
<dbReference type="InterPro" id="IPR002073">
    <property type="entry name" value="PDEase_catalytic_dom"/>
</dbReference>
<dbReference type="PROSITE" id="PS51845">
    <property type="entry name" value="PDEASE_I_2"/>
    <property type="match status" value="1"/>
</dbReference>
<dbReference type="OrthoDB" id="546632at2759"/>
<evidence type="ECO:0000313" key="9">
    <source>
        <dbReference type="EMBL" id="GAU92717.1"/>
    </source>
</evidence>
<dbReference type="Pfam" id="PF00233">
    <property type="entry name" value="PDEase_I"/>
    <property type="match status" value="1"/>
</dbReference>
<dbReference type="STRING" id="947166.A0A1D1UZE1"/>
<dbReference type="CDD" id="cd00077">
    <property type="entry name" value="HDc"/>
    <property type="match status" value="1"/>
</dbReference>
<organism evidence="9 10">
    <name type="scientific">Ramazzottius varieornatus</name>
    <name type="common">Water bear</name>
    <name type="synonym">Tardigrade</name>
    <dbReference type="NCBI Taxonomy" id="947166"/>
    <lineage>
        <taxon>Eukaryota</taxon>
        <taxon>Metazoa</taxon>
        <taxon>Ecdysozoa</taxon>
        <taxon>Tardigrada</taxon>
        <taxon>Eutardigrada</taxon>
        <taxon>Parachela</taxon>
        <taxon>Hypsibioidea</taxon>
        <taxon>Ramazzottiidae</taxon>
        <taxon>Ramazzottius</taxon>
    </lineage>
</organism>
<keyword evidence="10" id="KW-1185">Reference proteome</keyword>
<sequence length="800" mass="91709">MLNATVLPDIKAPKESFQVNSSLLIHPSVKTRFDPAEPRDKVELEEGAEEGAENAGGDPGYTEEEKSEAMVGTFPESSDFSIIYDYAQNYGKAIWAEETSVYSTDHGRDTLRKMGPSGASTIIRLVQKFPALEAVKIGKALLRNHIDHDLRYAIMTNSDRDSNIRHLMAIPLRDSDDVIRGAVEFTRTWNFSAPFPEDLFIGTVEDITFFANMVWRGADCRREVNTYRILGARFQELYVRPANWDNVLYKFMVLIKSQMNADRVHLFRMNHHDNIAVASVYDTGKFSKQGYHYDYSKEVTLPIKETFFRNIQYLDDSINVRHSSHAWIAQMGLDNKLPGPPVCNFLAMAFNEDWEGRACEVLLLVNSAGKDGFTQCEENVLRSLMSFCYSAMGTHYFRHRMSVTSRPLKLEEELFFKLCNENRADSVALGKLCDESFQPPEDFFTYDFYCAKYLVDDFALPGMLVFMLDTLFGPDGFHREKLMSFVLAVREGYRNIRYHTWPHGFHVAHCLFVILYTNANFLNILERKALMIAGVCHDLDHFGYNNSFTKRFSTAFDTLYTASHMEHHHIRETFRLMSSTENDILSGWSDGDKSQFAFLVKQAILATDQMTYFAEKNTLEHILHTKLDIDNADHRQRVMNLMMSSSDLVVSAKPWEIHRASTEDLYYEFHQQGDTERLYGDQPMPMMDRDNYPNMPKDQIGYLKHIVLPMFTLLATAIPNTAELVHGCVRNITAWEEEVARRERRPEEAAGANKEVQPSVQLTKPGKPKRLRRQRKKGNGGEQGDETPVQSEEESGGETS</sequence>
<feature type="binding site" evidence="5">
    <location>
        <position position="537"/>
    </location>
    <ligand>
        <name>Zn(2+)</name>
        <dbReference type="ChEBI" id="CHEBI:29105"/>
        <label>1</label>
    </ligand>
</feature>
<keyword evidence="1 5" id="KW-0479">Metal-binding</keyword>
<reference evidence="9 10" key="1">
    <citation type="journal article" date="2016" name="Nat. Commun.">
        <title>Extremotolerant tardigrade genome and improved radiotolerance of human cultured cells by tardigrade-unique protein.</title>
        <authorList>
            <person name="Hashimoto T."/>
            <person name="Horikawa D.D."/>
            <person name="Saito Y."/>
            <person name="Kuwahara H."/>
            <person name="Kozuka-Hata H."/>
            <person name="Shin-I T."/>
            <person name="Minakuchi Y."/>
            <person name="Ohishi K."/>
            <person name="Motoyama A."/>
            <person name="Aizu T."/>
            <person name="Enomoto A."/>
            <person name="Kondo K."/>
            <person name="Tanaka S."/>
            <person name="Hara Y."/>
            <person name="Koshikawa S."/>
            <person name="Sagara H."/>
            <person name="Miura T."/>
            <person name="Yokobori S."/>
            <person name="Miyagawa K."/>
            <person name="Suzuki Y."/>
            <person name="Kubo T."/>
            <person name="Oyama M."/>
            <person name="Kohara Y."/>
            <person name="Fujiyama A."/>
            <person name="Arakawa K."/>
            <person name="Katayama T."/>
            <person name="Toyoda A."/>
            <person name="Kunieda T."/>
        </authorList>
    </citation>
    <scope>NUCLEOTIDE SEQUENCE [LARGE SCALE GENOMIC DNA]</scope>
    <source>
        <strain evidence="9 10">YOKOZUNA-1</strain>
    </source>
</reference>
<dbReference type="PANTHER" id="PTHR11347">
    <property type="entry name" value="CYCLIC NUCLEOTIDE PHOSPHODIESTERASE"/>
    <property type="match status" value="1"/>
</dbReference>
<name>A0A1D1UZE1_RAMVA</name>
<dbReference type="SUPFAM" id="SSF109604">
    <property type="entry name" value="HD-domain/PDEase-like"/>
    <property type="match status" value="1"/>
</dbReference>
<dbReference type="EMBL" id="BDGG01000002">
    <property type="protein sequence ID" value="GAU92717.1"/>
    <property type="molecule type" value="Genomic_DNA"/>
</dbReference>
<dbReference type="GO" id="GO:0046872">
    <property type="term" value="F:metal ion binding"/>
    <property type="evidence" value="ECO:0007669"/>
    <property type="project" value="UniProtKB-KW"/>
</dbReference>
<dbReference type="PRINTS" id="PR00387">
    <property type="entry name" value="PDIESTERASE1"/>
</dbReference>
<feature type="binding site" evidence="4">
    <location>
        <begin position="499"/>
        <end position="503"/>
    </location>
    <ligand>
        <name>AMP</name>
        <dbReference type="ChEBI" id="CHEBI:456215"/>
    </ligand>
</feature>
<feature type="binding site" evidence="4">
    <location>
        <position position="538"/>
    </location>
    <ligand>
        <name>AMP</name>
        <dbReference type="ChEBI" id="CHEBI:456215"/>
    </ligand>
</feature>
<comment type="cofactor">
    <cofactor evidence="6">
        <name>a divalent metal cation</name>
        <dbReference type="ChEBI" id="CHEBI:60240"/>
    </cofactor>
    <text evidence="6">Binds 2 divalent metal cations per subunit. Site 1 may preferentially bind zinc ions, while site 2 has a preference for magnesium and/or manganese ions.</text>
</comment>
<dbReference type="GO" id="GO:0007165">
    <property type="term" value="P:signal transduction"/>
    <property type="evidence" value="ECO:0007669"/>
    <property type="project" value="InterPro"/>
</dbReference>
<evidence type="ECO:0000256" key="2">
    <source>
        <dbReference type="ARBA" id="ARBA00022801"/>
    </source>
</evidence>
<evidence type="ECO:0000256" key="7">
    <source>
        <dbReference type="SAM" id="MobiDB-lite"/>
    </source>
</evidence>
<comment type="similarity">
    <text evidence="6">Belongs to the cyclic nucleotide phosphodiesterase family.</text>
</comment>
<feature type="domain" description="PDEase" evidence="8">
    <location>
        <begin position="402"/>
        <end position="742"/>
    </location>
</feature>
<dbReference type="AlphaFoldDB" id="A0A1D1UZE1"/>
<gene>
    <name evidence="9" type="primary">RvY_04764-1</name>
    <name evidence="9" type="synonym">RvY_04764.1</name>
    <name evidence="9" type="ORF">RvY_04764</name>
</gene>
<feature type="binding site" evidence="4">
    <location>
        <position position="647"/>
    </location>
    <ligand>
        <name>AMP</name>
        <dbReference type="ChEBI" id="CHEBI:456215"/>
    </ligand>
</feature>
<dbReference type="InterPro" id="IPR023174">
    <property type="entry name" value="PDEase_CS"/>
</dbReference>
<dbReference type="Gene3D" id="3.30.450.40">
    <property type="match status" value="1"/>
</dbReference>
<protein>
    <recommendedName>
        <fullName evidence="6">Phosphodiesterase</fullName>
        <ecNumber evidence="6">3.1.4.-</ecNumber>
    </recommendedName>
</protein>
<accession>A0A1D1UZE1</accession>
<feature type="binding site" evidence="5">
    <location>
        <position position="538"/>
    </location>
    <ligand>
        <name>Zn(2+)</name>
        <dbReference type="ChEBI" id="CHEBI:29105"/>
        <label>2</label>
    </ligand>
</feature>
<dbReference type="PROSITE" id="PS00126">
    <property type="entry name" value="PDEASE_I_1"/>
    <property type="match status" value="1"/>
</dbReference>
<dbReference type="GO" id="GO:0004114">
    <property type="term" value="F:3',5'-cyclic-nucleotide phosphodiesterase activity"/>
    <property type="evidence" value="ECO:0007669"/>
    <property type="project" value="InterPro"/>
</dbReference>
<feature type="binding site" evidence="5">
    <location>
        <position position="503"/>
    </location>
    <ligand>
        <name>Zn(2+)</name>
        <dbReference type="ChEBI" id="CHEBI:29105"/>
        <label>1</label>
    </ligand>
</feature>
<comment type="caution">
    <text evidence="9">The sequence shown here is derived from an EMBL/GenBank/DDBJ whole genome shotgun (WGS) entry which is preliminary data.</text>
</comment>
<dbReference type="InterPro" id="IPR003607">
    <property type="entry name" value="HD/PDEase_dom"/>
</dbReference>
<feature type="active site" description="Proton donor" evidence="3">
    <location>
        <position position="499"/>
    </location>
</feature>
<dbReference type="Proteomes" id="UP000186922">
    <property type="component" value="Unassembled WGS sequence"/>
</dbReference>
<keyword evidence="2 6" id="KW-0378">Hydrolase</keyword>
<evidence type="ECO:0000256" key="6">
    <source>
        <dbReference type="RuleBase" id="RU363067"/>
    </source>
</evidence>
<dbReference type="SUPFAM" id="SSF55781">
    <property type="entry name" value="GAF domain-like"/>
    <property type="match status" value="1"/>
</dbReference>